<evidence type="ECO:0000256" key="6">
    <source>
        <dbReference type="ARBA" id="ARBA00022479"/>
    </source>
</evidence>
<comment type="function">
    <text evidence="25">Protein C is a vitamin K-dependent serine protease that regulates blood coagulation by inactivating factors Va and VIIIa in the presence of calcium ions and phospholipids. Exerts a protective effect on the endothelial cell barrier function.</text>
</comment>
<evidence type="ECO:0000256" key="26">
    <source>
        <dbReference type="ARBA" id="ARBA00038995"/>
    </source>
</evidence>
<dbReference type="FunFam" id="2.10.25.10:FF:000162">
    <property type="entry name" value="Coagulation factor X (Predicted)"/>
    <property type="match status" value="1"/>
</dbReference>
<dbReference type="PROSITE" id="PS00010">
    <property type="entry name" value="ASX_HYDROXYL"/>
    <property type="match status" value="1"/>
</dbReference>
<evidence type="ECO:0000256" key="15">
    <source>
        <dbReference type="ARBA" id="ARBA00022824"/>
    </source>
</evidence>
<evidence type="ECO:0000256" key="31">
    <source>
        <dbReference type="ARBA" id="ARBA00042403"/>
    </source>
</evidence>
<dbReference type="InterPro" id="IPR000152">
    <property type="entry name" value="EGF-type_Asp/Asn_hydroxyl_site"/>
</dbReference>
<evidence type="ECO:0000256" key="21">
    <source>
        <dbReference type="ARBA" id="ARBA00023157"/>
    </source>
</evidence>
<dbReference type="GO" id="GO:0005509">
    <property type="term" value="F:calcium ion binding"/>
    <property type="evidence" value="ECO:0007669"/>
    <property type="project" value="InterPro"/>
</dbReference>
<comment type="caution">
    <text evidence="33">Lacks conserved residue(s) required for the propagation of feature annotation.</text>
</comment>
<dbReference type="GO" id="GO:0005794">
    <property type="term" value="C:Golgi apparatus"/>
    <property type="evidence" value="ECO:0007669"/>
    <property type="project" value="UniProtKB-SubCell"/>
</dbReference>
<dbReference type="InterPro" id="IPR000294">
    <property type="entry name" value="GLA_domain"/>
</dbReference>
<feature type="domain" description="EGF-like" evidence="34">
    <location>
        <begin position="165"/>
        <end position="201"/>
    </location>
</feature>
<evidence type="ECO:0000256" key="27">
    <source>
        <dbReference type="ARBA" id="ARBA00040219"/>
    </source>
</evidence>
<dbReference type="GO" id="GO:0004252">
    <property type="term" value="F:serine-type endopeptidase activity"/>
    <property type="evidence" value="ECO:0007669"/>
    <property type="project" value="UniProtKB-EC"/>
</dbReference>
<dbReference type="GO" id="GO:0007596">
    <property type="term" value="P:blood coagulation"/>
    <property type="evidence" value="ECO:0007669"/>
    <property type="project" value="UniProtKB-KW"/>
</dbReference>
<keyword evidence="7" id="KW-0964">Secreted</keyword>
<name>A0A6P3RA33_PTEVA</name>
<dbReference type="InterPro" id="IPR000742">
    <property type="entry name" value="EGF"/>
</dbReference>
<evidence type="ECO:0000256" key="20">
    <source>
        <dbReference type="ARBA" id="ARBA00023145"/>
    </source>
</evidence>
<dbReference type="PROSITE" id="PS00022">
    <property type="entry name" value="EGF_1"/>
    <property type="match status" value="1"/>
</dbReference>
<accession>A0A6P3RA33</accession>
<dbReference type="GO" id="GO:0005615">
    <property type="term" value="C:extracellular space"/>
    <property type="evidence" value="ECO:0007669"/>
    <property type="project" value="TreeGrafter"/>
</dbReference>
<dbReference type="InterPro" id="IPR033116">
    <property type="entry name" value="TRYPSIN_SER"/>
</dbReference>
<dbReference type="AlphaFoldDB" id="A0A6P3RA33"/>
<feature type="domain" description="Peptidase S1" evidence="35">
    <location>
        <begin position="314"/>
        <end position="394"/>
    </location>
</feature>
<dbReference type="Proteomes" id="UP000515202">
    <property type="component" value="Unplaced"/>
</dbReference>
<dbReference type="InterPro" id="IPR050442">
    <property type="entry name" value="Peptidase_S1_coag_factors"/>
</dbReference>
<dbReference type="PROSITE" id="PS50998">
    <property type="entry name" value="GLA_2"/>
    <property type="match status" value="1"/>
</dbReference>
<evidence type="ECO:0000256" key="24">
    <source>
        <dbReference type="ARBA" id="ARBA00036045"/>
    </source>
</evidence>
<evidence type="ECO:0000259" key="34">
    <source>
        <dbReference type="PROSITE" id="PS50026"/>
    </source>
</evidence>
<comment type="catalytic activity">
    <reaction evidence="1">
        <text>Selective cleavage of Arg-|-Thr and then Arg-|-Ile bonds in prothrombin to form thrombin.</text>
        <dbReference type="EC" id="3.4.21.6"/>
    </reaction>
</comment>
<evidence type="ECO:0000256" key="29">
    <source>
        <dbReference type="ARBA" id="ARBA00041306"/>
    </source>
</evidence>
<dbReference type="EC" id="3.4.21.69" evidence="26"/>
<evidence type="ECO:0000256" key="16">
    <source>
        <dbReference type="ARBA" id="ARBA00022825"/>
    </source>
</evidence>
<evidence type="ECO:0000256" key="2">
    <source>
        <dbReference type="ARBA" id="ARBA00004240"/>
    </source>
</evidence>
<dbReference type="PROSITE" id="PS50240">
    <property type="entry name" value="TRYPSIN_DOM"/>
    <property type="match status" value="1"/>
</dbReference>
<evidence type="ECO:0000256" key="33">
    <source>
        <dbReference type="PROSITE-ProRule" id="PRU00076"/>
    </source>
</evidence>
<keyword evidence="13" id="KW-0677">Repeat</keyword>
<evidence type="ECO:0000256" key="4">
    <source>
        <dbReference type="ARBA" id="ARBA00004613"/>
    </source>
</evidence>
<dbReference type="Gene3D" id="2.10.25.10">
    <property type="entry name" value="Laminin"/>
    <property type="match status" value="2"/>
</dbReference>
<evidence type="ECO:0000259" key="36">
    <source>
        <dbReference type="PROSITE" id="PS50998"/>
    </source>
</evidence>
<keyword evidence="8 33" id="KW-0245">EGF-like domain</keyword>
<evidence type="ECO:0000256" key="17">
    <source>
        <dbReference type="ARBA" id="ARBA00022837"/>
    </source>
</evidence>
<evidence type="ECO:0000256" key="13">
    <source>
        <dbReference type="ARBA" id="ARBA00022737"/>
    </source>
</evidence>
<dbReference type="GeneID" id="105305095"/>
<dbReference type="Pfam" id="PF14670">
    <property type="entry name" value="FXa_inhibition"/>
    <property type="match status" value="1"/>
</dbReference>
<dbReference type="Gene3D" id="4.10.740.10">
    <property type="entry name" value="Coagulation Factor IX"/>
    <property type="match status" value="1"/>
</dbReference>
<evidence type="ECO:0000256" key="3">
    <source>
        <dbReference type="ARBA" id="ARBA00004555"/>
    </source>
</evidence>
<evidence type="ECO:0000256" key="22">
    <source>
        <dbReference type="ARBA" id="ARBA00023180"/>
    </source>
</evidence>
<keyword evidence="23" id="KW-0379">Hydroxylation</keyword>
<dbReference type="InterPro" id="IPR001254">
    <property type="entry name" value="Trypsin_dom"/>
</dbReference>
<dbReference type="PROSITE" id="PS00135">
    <property type="entry name" value="TRYPSIN_SER"/>
    <property type="match status" value="1"/>
</dbReference>
<dbReference type="FunFam" id="2.40.10.10:FF:000011">
    <property type="entry name" value="Coagulation factor X"/>
    <property type="match status" value="1"/>
</dbReference>
<evidence type="ECO:0000256" key="19">
    <source>
        <dbReference type="ARBA" id="ARBA00023084"/>
    </source>
</evidence>
<dbReference type="PROSITE" id="PS00011">
    <property type="entry name" value="GLA_1"/>
    <property type="match status" value="1"/>
</dbReference>
<dbReference type="RefSeq" id="XP_011377845.1">
    <property type="nucleotide sequence ID" value="XM_011379543.1"/>
</dbReference>
<dbReference type="PRINTS" id="PR00001">
    <property type="entry name" value="GLABLOOD"/>
</dbReference>
<dbReference type="PANTHER" id="PTHR24278:SF28">
    <property type="entry name" value="COAGULATION FACTOR X"/>
    <property type="match status" value="1"/>
</dbReference>
<keyword evidence="14" id="KW-0378">Hydrolase</keyword>
<evidence type="ECO:0000256" key="9">
    <source>
        <dbReference type="ARBA" id="ARBA00022670"/>
    </source>
</evidence>
<keyword evidence="20" id="KW-0865">Zymogen</keyword>
<feature type="disulfide bond" evidence="33">
    <location>
        <begin position="191"/>
        <end position="200"/>
    </location>
</feature>
<dbReference type="EC" id="3.4.21.6" evidence="5"/>
<dbReference type="SUPFAM" id="SSF57196">
    <property type="entry name" value="EGF/Laminin"/>
    <property type="match status" value="1"/>
</dbReference>
<evidence type="ECO:0000256" key="30">
    <source>
        <dbReference type="ARBA" id="ARBA00041550"/>
    </source>
</evidence>
<evidence type="ECO:0000259" key="35">
    <source>
        <dbReference type="PROSITE" id="PS50240"/>
    </source>
</evidence>
<dbReference type="PROSITE" id="PS01186">
    <property type="entry name" value="EGF_2"/>
    <property type="match status" value="1"/>
</dbReference>
<dbReference type="SUPFAM" id="SSF57630">
    <property type="entry name" value="GLA-domain"/>
    <property type="match status" value="1"/>
</dbReference>
<dbReference type="SMART" id="SM00069">
    <property type="entry name" value="GLA"/>
    <property type="match status" value="1"/>
</dbReference>
<keyword evidence="22" id="KW-0325">Glycoprotein</keyword>
<evidence type="ECO:0000256" key="12">
    <source>
        <dbReference type="ARBA" id="ARBA00022729"/>
    </source>
</evidence>
<dbReference type="InterPro" id="IPR043504">
    <property type="entry name" value="Peptidase_S1_PA_chymotrypsin"/>
</dbReference>
<evidence type="ECO:0000313" key="37">
    <source>
        <dbReference type="Proteomes" id="UP000515202"/>
    </source>
</evidence>
<comment type="subcellular location">
    <subcellularLocation>
        <location evidence="2">Endoplasmic reticulum</location>
    </subcellularLocation>
    <subcellularLocation>
        <location evidence="3">Golgi apparatus</location>
    </subcellularLocation>
    <subcellularLocation>
        <location evidence="4">Secreted</location>
    </subcellularLocation>
</comment>
<reference evidence="38" key="1">
    <citation type="submission" date="2025-08" db="UniProtKB">
        <authorList>
            <consortium name="RefSeq"/>
        </authorList>
    </citation>
    <scope>IDENTIFICATION</scope>
    <source>
        <tissue evidence="38">Kidney</tissue>
    </source>
</reference>
<evidence type="ECO:0000256" key="10">
    <source>
        <dbReference type="ARBA" id="ARBA00022685"/>
    </source>
</evidence>
<keyword evidence="18" id="KW-0333">Golgi apparatus</keyword>
<dbReference type="SMART" id="SM00179">
    <property type="entry name" value="EGF_CA"/>
    <property type="match status" value="1"/>
</dbReference>
<dbReference type="InterPro" id="IPR009003">
    <property type="entry name" value="Peptidase_S1_PA"/>
</dbReference>
<dbReference type="SUPFAM" id="SSF50494">
    <property type="entry name" value="Trypsin-like serine proteases"/>
    <property type="match status" value="1"/>
</dbReference>
<keyword evidence="10" id="KW-0165">Cleavage on pair of basic residues</keyword>
<comment type="catalytic activity">
    <reaction evidence="24">
        <text>Degradation of blood coagulation factors Va and VIIIa.</text>
        <dbReference type="EC" id="3.4.21.69"/>
    </reaction>
</comment>
<dbReference type="Pfam" id="PF00594">
    <property type="entry name" value="Gla"/>
    <property type="match status" value="1"/>
</dbReference>
<keyword evidence="17" id="KW-0106">Calcium</keyword>
<evidence type="ECO:0000256" key="7">
    <source>
        <dbReference type="ARBA" id="ARBA00022525"/>
    </source>
</evidence>
<dbReference type="InterPro" id="IPR035972">
    <property type="entry name" value="GLA-like_dom_SF"/>
</dbReference>
<keyword evidence="37" id="KW-1185">Reference proteome</keyword>
<dbReference type="SMART" id="SM00020">
    <property type="entry name" value="Tryp_SPc"/>
    <property type="match status" value="1"/>
</dbReference>
<dbReference type="PANTHER" id="PTHR24278">
    <property type="entry name" value="COAGULATION FACTOR"/>
    <property type="match status" value="1"/>
</dbReference>
<dbReference type="Pfam" id="PF00008">
    <property type="entry name" value="EGF"/>
    <property type="match status" value="1"/>
</dbReference>
<keyword evidence="15" id="KW-0256">Endoplasmic reticulum</keyword>
<dbReference type="InterPro" id="IPR001881">
    <property type="entry name" value="EGF-like_Ca-bd_dom"/>
</dbReference>
<dbReference type="CTD" id="2159"/>
<dbReference type="InterPro" id="IPR017857">
    <property type="entry name" value="Coagulation_fac-like_Gla_dom"/>
</dbReference>
<evidence type="ECO:0000256" key="28">
    <source>
        <dbReference type="ARBA" id="ARBA00040873"/>
    </source>
</evidence>
<evidence type="ECO:0000256" key="18">
    <source>
        <dbReference type="ARBA" id="ARBA00023034"/>
    </source>
</evidence>
<keyword evidence="12" id="KW-0732">Signal</keyword>
<keyword evidence="11" id="KW-0356">Hemostasis</keyword>
<dbReference type="CDD" id="cd00054">
    <property type="entry name" value="EGF_CA"/>
    <property type="match status" value="1"/>
</dbReference>
<dbReference type="Pfam" id="PF00089">
    <property type="entry name" value="Trypsin"/>
    <property type="match status" value="1"/>
</dbReference>
<evidence type="ECO:0000256" key="1">
    <source>
        <dbReference type="ARBA" id="ARBA00001239"/>
    </source>
</evidence>
<evidence type="ECO:0000256" key="25">
    <source>
        <dbReference type="ARBA" id="ARBA00037553"/>
    </source>
</evidence>
<dbReference type="GO" id="GO:0005783">
    <property type="term" value="C:endoplasmic reticulum"/>
    <property type="evidence" value="ECO:0007669"/>
    <property type="project" value="UniProtKB-SubCell"/>
</dbReference>
<sequence length="411" mass="46126">MHTDSTSFGTVFGKQGFPPPSLWALEAENFARLPDWNVNRPVTLRDLTMVPQPCELSLLCFLLGLQGSLTTVSQCQEWHGDIELRCSTTMAVVNASWNSHFSVFITQKEAQGVLHRQRRANWLLEELRAGSLERECREEQCSFEEAREIFKNDETLNEFWNKYKDGDQCESNPCQNQGECKDGLGEYTCTCSEGYEGKNCELSTRKFCSLDNGDCDQFCSEEQSSVVCSCASGYILDDNGKSCISIEPFPCGKLTLGRRKRSVAQASHSSKDPPETDMLEQYDPKDLHPTKDPFHLLDFNNTEPSPEEDEGSLIRIVGGRDCREGECPWQCAGYDAKPEDACQGDSGGPHVTRFKDTYFVTGIVSWGEGCAQKGKYGVYTKVTNFLKWIDRSMKAKARALSQQETPTPTPH</sequence>
<dbReference type="InterPro" id="IPR018097">
    <property type="entry name" value="EGF_Ca-bd_CS"/>
</dbReference>
<dbReference type="GO" id="GO:0006508">
    <property type="term" value="P:proteolysis"/>
    <property type="evidence" value="ECO:0007669"/>
    <property type="project" value="UniProtKB-KW"/>
</dbReference>
<keyword evidence="9" id="KW-0645">Protease</keyword>
<dbReference type="Gene3D" id="2.40.10.10">
    <property type="entry name" value="Trypsin-like serine proteases"/>
    <property type="match status" value="1"/>
</dbReference>
<dbReference type="OrthoDB" id="6380398at2759"/>
<keyword evidence="16" id="KW-0720">Serine protease</keyword>
<dbReference type="FunFam" id="2.10.25.10:FF:000443">
    <property type="entry name" value="Coagulation factor X"/>
    <property type="match status" value="1"/>
</dbReference>
<keyword evidence="21 33" id="KW-1015">Disulfide bond</keyword>
<keyword evidence="6" id="KW-0301">Gamma-carboxyglutamic acid</keyword>
<organism evidence="37 38">
    <name type="scientific">Pteropus vampyrus</name>
    <name type="common">Large flying fox</name>
    <dbReference type="NCBI Taxonomy" id="132908"/>
    <lineage>
        <taxon>Eukaryota</taxon>
        <taxon>Metazoa</taxon>
        <taxon>Chordata</taxon>
        <taxon>Craniata</taxon>
        <taxon>Vertebrata</taxon>
        <taxon>Euteleostomi</taxon>
        <taxon>Mammalia</taxon>
        <taxon>Eutheria</taxon>
        <taxon>Laurasiatheria</taxon>
        <taxon>Chiroptera</taxon>
        <taxon>Yinpterochiroptera</taxon>
        <taxon>Pteropodoidea</taxon>
        <taxon>Pteropodidae</taxon>
        <taxon>Pteropodinae</taxon>
        <taxon>Pteropus</taxon>
    </lineage>
</organism>
<dbReference type="KEGG" id="pvp:105305095"/>
<evidence type="ECO:0000256" key="32">
    <source>
        <dbReference type="ARBA" id="ARBA00042906"/>
    </source>
</evidence>
<dbReference type="PRINTS" id="PR00010">
    <property type="entry name" value="EGFBLOOD"/>
</dbReference>
<evidence type="ECO:0000313" key="38">
    <source>
        <dbReference type="RefSeq" id="XP_011377845.1"/>
    </source>
</evidence>
<protein>
    <recommendedName>
        <fullName evidence="28">Coagulation factor X</fullName>
        <ecNumber evidence="5">3.4.21.6</ecNumber>
        <ecNumber evidence="26">3.4.21.69</ecNumber>
    </recommendedName>
    <alternativeName>
        <fullName evidence="32">Anticoagulant protein C</fullName>
    </alternativeName>
    <alternativeName>
        <fullName evidence="29">Autoprothrombin IIA</fullName>
    </alternativeName>
    <alternativeName>
        <fullName evidence="31">Blood coagulation factor XIV</fullName>
    </alternativeName>
    <alternativeName>
        <fullName evidence="30">Stuart factor</fullName>
    </alternativeName>
    <alternativeName>
        <fullName evidence="27">Vitamin K-dependent protein C</fullName>
    </alternativeName>
</protein>
<dbReference type="PROSITE" id="PS01187">
    <property type="entry name" value="EGF_CA"/>
    <property type="match status" value="1"/>
</dbReference>
<feature type="domain" description="Gla" evidence="36">
    <location>
        <begin position="119"/>
        <end position="165"/>
    </location>
</feature>
<evidence type="ECO:0000256" key="23">
    <source>
        <dbReference type="ARBA" id="ARBA00023278"/>
    </source>
</evidence>
<evidence type="ECO:0000256" key="8">
    <source>
        <dbReference type="ARBA" id="ARBA00022536"/>
    </source>
</evidence>
<gene>
    <name evidence="38" type="primary">F10</name>
</gene>
<dbReference type="PROSITE" id="PS50026">
    <property type="entry name" value="EGF_3"/>
    <property type="match status" value="1"/>
</dbReference>
<evidence type="ECO:0000256" key="14">
    <source>
        <dbReference type="ARBA" id="ARBA00022801"/>
    </source>
</evidence>
<proteinExistence type="predicted"/>
<keyword evidence="19" id="KW-0094">Blood coagulation</keyword>
<dbReference type="SMART" id="SM00181">
    <property type="entry name" value="EGF"/>
    <property type="match status" value="2"/>
</dbReference>
<evidence type="ECO:0000256" key="5">
    <source>
        <dbReference type="ARBA" id="ARBA00012181"/>
    </source>
</evidence>
<evidence type="ECO:0000256" key="11">
    <source>
        <dbReference type="ARBA" id="ARBA00022696"/>
    </source>
</evidence>
<dbReference type="FunFam" id="4.10.740.10:FF:000001">
    <property type="entry name" value="vitamin K-dependent protein S"/>
    <property type="match status" value="1"/>
</dbReference>